<protein>
    <submittedName>
        <fullName evidence="4">Uncharacterized protein</fullName>
    </submittedName>
</protein>
<reference evidence="4" key="2">
    <citation type="submission" date="2019-01" db="EMBL/GenBank/DDBJ databases">
        <authorList>
            <person name="Thorell K."/>
        </authorList>
    </citation>
    <scope>NUCLEOTIDE SEQUENCE</scope>
    <source>
        <strain evidence="4">PC2777IV</strain>
        <strain evidence="2">PC4597II</strain>
        <strain evidence="3">PC5099IV</strain>
    </source>
</reference>
<dbReference type="EMBL" id="SAYJ01000009">
    <property type="protein sequence ID" value="TXJ58452.1"/>
    <property type="molecule type" value="Genomic_DNA"/>
</dbReference>
<name>A0A5C8CRQ0_9SPIR</name>
<dbReference type="EMBL" id="SAYA01000023">
    <property type="protein sequence ID" value="TXJ24446.1"/>
    <property type="molecule type" value="Genomic_DNA"/>
</dbReference>
<evidence type="ECO:0000256" key="1">
    <source>
        <dbReference type="SAM" id="Phobius"/>
    </source>
</evidence>
<dbReference type="OrthoDB" id="9930985at2"/>
<sequence length="131" mass="15099">MNKKFIIFIFILIIFIFILNTCTAVMLGVPDAFKGYYQSTEPILDKETYLFIRVTTGSLTIYLGEEGQTNIKKNEYTAISPYNILGYDYDYTFENAKMSGVVNFDGRNGANVKINEFNPPFYWEGYCNKVN</sequence>
<evidence type="ECO:0000313" key="5">
    <source>
        <dbReference type="Proteomes" id="UP000322659"/>
    </source>
</evidence>
<dbReference type="Proteomes" id="UP000322659">
    <property type="component" value="Unassembled WGS sequence"/>
</dbReference>
<accession>A0A5C8CRQ0</accession>
<keyword evidence="5" id="KW-1185">Reference proteome</keyword>
<comment type="caution">
    <text evidence="4">The sequence shown here is derived from an EMBL/GenBank/DDBJ whole genome shotgun (WGS) entry which is preliminary data.</text>
</comment>
<reference evidence="5 6" key="1">
    <citation type="journal article" date="1992" name="Lakartidningen">
        <title>[Penicillin V and not amoxicillin is the first choice preparation in acute otitis].</title>
        <authorList>
            <person name="Kamme C."/>
            <person name="Lundgren K."/>
            <person name="Prellner K."/>
        </authorList>
    </citation>
    <scope>NUCLEOTIDE SEQUENCE [LARGE SCALE GENOMIC DNA]</scope>
    <source>
        <strain evidence="4 7">PC2777IV</strain>
        <strain evidence="2 6">PC4597II</strain>
        <strain evidence="3 5">PC5099IV</strain>
    </source>
</reference>
<organism evidence="4 7">
    <name type="scientific">Brachyspira aalborgi</name>
    <dbReference type="NCBI Taxonomy" id="29522"/>
    <lineage>
        <taxon>Bacteria</taxon>
        <taxon>Pseudomonadati</taxon>
        <taxon>Spirochaetota</taxon>
        <taxon>Spirochaetia</taxon>
        <taxon>Brachyspirales</taxon>
        <taxon>Brachyspiraceae</taxon>
        <taxon>Brachyspira</taxon>
    </lineage>
</organism>
<dbReference type="Proteomes" id="UP000325013">
    <property type="component" value="Unassembled WGS sequence"/>
</dbReference>
<keyword evidence="1" id="KW-1133">Transmembrane helix</keyword>
<keyword evidence="1" id="KW-0812">Transmembrane</keyword>
<keyword evidence="1" id="KW-0472">Membrane</keyword>
<evidence type="ECO:0000313" key="4">
    <source>
        <dbReference type="EMBL" id="TXJ58452.1"/>
    </source>
</evidence>
<dbReference type="AlphaFoldDB" id="A0A5C8CRQ0"/>
<feature type="transmembrane region" description="Helical" evidence="1">
    <location>
        <begin position="6"/>
        <end position="29"/>
    </location>
</feature>
<dbReference type="Proteomes" id="UP000324336">
    <property type="component" value="Unassembled WGS sequence"/>
</dbReference>
<evidence type="ECO:0000313" key="7">
    <source>
        <dbReference type="Proteomes" id="UP000325013"/>
    </source>
</evidence>
<evidence type="ECO:0000313" key="6">
    <source>
        <dbReference type="Proteomes" id="UP000324336"/>
    </source>
</evidence>
<proteinExistence type="predicted"/>
<dbReference type="RefSeq" id="WP_021958806.1">
    <property type="nucleotide sequence ID" value="NZ_CAUDFA010000014.1"/>
</dbReference>
<gene>
    <name evidence="4" type="ORF">EPJ67_01720</name>
    <name evidence="3" type="ORF">EPJ71_04470</name>
    <name evidence="2" type="ORF">EPJ73_11485</name>
</gene>
<evidence type="ECO:0000313" key="3">
    <source>
        <dbReference type="EMBL" id="TXJ32802.1"/>
    </source>
</evidence>
<evidence type="ECO:0000313" key="2">
    <source>
        <dbReference type="EMBL" id="TXJ24446.1"/>
    </source>
</evidence>
<dbReference type="EMBL" id="SAXZ01000010">
    <property type="protein sequence ID" value="TXJ32802.1"/>
    <property type="molecule type" value="Genomic_DNA"/>
</dbReference>